<dbReference type="EC" id="2.7.11.1" evidence="2"/>
<evidence type="ECO:0000256" key="2">
    <source>
        <dbReference type="ARBA" id="ARBA00012513"/>
    </source>
</evidence>
<comment type="similarity">
    <text evidence="1">Belongs to the protein kinase superfamily. NEK Ser/Thr protein kinase family. NIMA subfamily.</text>
</comment>
<dbReference type="InterPro" id="IPR051131">
    <property type="entry name" value="NEK_Ser/Thr_kinase_NIMA"/>
</dbReference>
<dbReference type="PROSITE" id="PS50011">
    <property type="entry name" value="PROTEIN_KINASE_DOM"/>
    <property type="match status" value="1"/>
</dbReference>
<sequence length="645" mass="74185">MLTVMIAIKHWFKDLSNSKVKMFVDNQILVLLLDSQGILYPKDAEESKAVFSLTTMLSSVLVFNLKNQLNEIVMENLELFTAYAGMAFLEDKDKTPFQKMMILIRDWGMPDKMPFGSEGGKKYLKEHFQDQEVVMHKTFRDIECYLMPNPGECVEKDTYNGCLKGMRPIFREQLLDLTKQLLNPQHVEKNLKKFNGETIKAYQFCDYFEKCTNLMKNENWKRPLTMLKMHASFDCELAKSEAIADYRAYMDNGLQGTELITEEQLQSFDHKAKSEAKNKYEVKSNFACRNDEESYKEYKKKLDEDLDKEFDKSKKRWETDRERQVKANMAENGYDLIDHLGIGGFGTVWHVKKRNTDKDYVIKVVTKTEELPAEEQKEVKIVRSLNHPNVIGYQDSFLNYLGLHIVLDYCGGGDLKKYIQACKGYIPEIDILKWSIQLSSGLEHMHGKKVLHRDIKPSNLLLSANKEVLIICDIGLAKQLDCTSELARTTAGTPLYIAPEILLTPGNPYTNKVDVWSAGCVIQELTTRKPTFFADNPDTMIKNIKGGEYSPIPQQYSTKLRKIIAGMLQVKQNARSSMSDIKKEVEELYKQQNQKKMNEIMCNFHNQGSSNQIEFRLLHDGNGIIYHQQHSPMTSAVSWEASSAS</sequence>
<dbReference type="AlphaFoldDB" id="A0AAV2PPH6"/>
<evidence type="ECO:0000256" key="10">
    <source>
        <dbReference type="ARBA" id="ARBA00048679"/>
    </source>
</evidence>
<comment type="catalytic activity">
    <reaction evidence="10">
        <text>L-seryl-[protein] + ATP = O-phospho-L-seryl-[protein] + ADP + H(+)</text>
        <dbReference type="Rhea" id="RHEA:17989"/>
        <dbReference type="Rhea" id="RHEA-COMP:9863"/>
        <dbReference type="Rhea" id="RHEA-COMP:11604"/>
        <dbReference type="ChEBI" id="CHEBI:15378"/>
        <dbReference type="ChEBI" id="CHEBI:29999"/>
        <dbReference type="ChEBI" id="CHEBI:30616"/>
        <dbReference type="ChEBI" id="CHEBI:83421"/>
        <dbReference type="ChEBI" id="CHEBI:456216"/>
        <dbReference type="EC" id="2.7.11.1"/>
    </reaction>
</comment>
<dbReference type="SUPFAM" id="SSF48340">
    <property type="entry name" value="Interferon-induced guanylate-binding protein 1 (GBP1), C-terminal domain"/>
    <property type="match status" value="1"/>
</dbReference>
<keyword evidence="7 12" id="KW-0067">ATP-binding</keyword>
<evidence type="ECO:0000256" key="4">
    <source>
        <dbReference type="ARBA" id="ARBA00022679"/>
    </source>
</evidence>
<comment type="caution">
    <text evidence="15">The sequence shown here is derived from an EMBL/GenBank/DDBJ whole genome shotgun (WGS) entry which is preliminary data.</text>
</comment>
<dbReference type="GO" id="GO:0004674">
    <property type="term" value="F:protein serine/threonine kinase activity"/>
    <property type="evidence" value="ECO:0007669"/>
    <property type="project" value="UniProtKB-KW"/>
</dbReference>
<dbReference type="PROSITE" id="PS00108">
    <property type="entry name" value="PROTEIN_KINASE_ST"/>
    <property type="match status" value="1"/>
</dbReference>
<protein>
    <recommendedName>
        <fullName evidence="2">non-specific serine/threonine protein kinase</fullName>
        <ecNumber evidence="2">2.7.11.1</ecNumber>
    </recommendedName>
</protein>
<evidence type="ECO:0000256" key="5">
    <source>
        <dbReference type="ARBA" id="ARBA00022741"/>
    </source>
</evidence>
<evidence type="ECO:0000256" key="8">
    <source>
        <dbReference type="ARBA" id="ARBA00023134"/>
    </source>
</evidence>
<evidence type="ECO:0000256" key="6">
    <source>
        <dbReference type="ARBA" id="ARBA00022777"/>
    </source>
</evidence>
<dbReference type="Pfam" id="PF02263">
    <property type="entry name" value="GBP"/>
    <property type="match status" value="1"/>
</dbReference>
<evidence type="ECO:0000256" key="12">
    <source>
        <dbReference type="PROSITE-ProRule" id="PRU10141"/>
    </source>
</evidence>
<dbReference type="InterPro" id="IPR011009">
    <property type="entry name" value="Kinase-like_dom_sf"/>
</dbReference>
<feature type="domain" description="GB1/RHD3-type G" evidence="14">
    <location>
        <begin position="1"/>
        <end position="186"/>
    </location>
</feature>
<dbReference type="SUPFAM" id="SSF56112">
    <property type="entry name" value="Protein kinase-like (PK-like)"/>
    <property type="match status" value="1"/>
</dbReference>
<dbReference type="EMBL" id="CAXKWB010001007">
    <property type="protein sequence ID" value="CAL4063093.1"/>
    <property type="molecule type" value="Genomic_DNA"/>
</dbReference>
<evidence type="ECO:0000256" key="3">
    <source>
        <dbReference type="ARBA" id="ARBA00022527"/>
    </source>
</evidence>
<dbReference type="InterPro" id="IPR030386">
    <property type="entry name" value="G_GB1_RHD3_dom"/>
</dbReference>
<dbReference type="PANTHER" id="PTHR44899">
    <property type="entry name" value="CAMK FAMILY PROTEIN KINASE"/>
    <property type="match status" value="1"/>
</dbReference>
<dbReference type="PROSITE" id="PS51715">
    <property type="entry name" value="G_GB1_RHD3"/>
    <property type="match status" value="1"/>
</dbReference>
<dbReference type="Pfam" id="PF00069">
    <property type="entry name" value="Pkinase"/>
    <property type="match status" value="1"/>
</dbReference>
<dbReference type="Proteomes" id="UP001497623">
    <property type="component" value="Unassembled WGS sequence"/>
</dbReference>
<dbReference type="GO" id="GO:0003924">
    <property type="term" value="F:GTPase activity"/>
    <property type="evidence" value="ECO:0007669"/>
    <property type="project" value="InterPro"/>
</dbReference>
<keyword evidence="6" id="KW-0418">Kinase</keyword>
<dbReference type="InterPro" id="IPR015894">
    <property type="entry name" value="Guanylate-bd_N"/>
</dbReference>
<dbReference type="SUPFAM" id="SSF52540">
    <property type="entry name" value="P-loop containing nucleoside triphosphate hydrolases"/>
    <property type="match status" value="1"/>
</dbReference>
<organism evidence="15 16">
    <name type="scientific">Meganyctiphanes norvegica</name>
    <name type="common">Northern krill</name>
    <name type="synonym">Thysanopoda norvegica</name>
    <dbReference type="NCBI Taxonomy" id="48144"/>
    <lineage>
        <taxon>Eukaryota</taxon>
        <taxon>Metazoa</taxon>
        <taxon>Ecdysozoa</taxon>
        <taxon>Arthropoda</taxon>
        <taxon>Crustacea</taxon>
        <taxon>Multicrustacea</taxon>
        <taxon>Malacostraca</taxon>
        <taxon>Eumalacostraca</taxon>
        <taxon>Eucarida</taxon>
        <taxon>Euphausiacea</taxon>
        <taxon>Euphausiidae</taxon>
        <taxon>Meganyctiphanes</taxon>
    </lineage>
</organism>
<evidence type="ECO:0000256" key="7">
    <source>
        <dbReference type="ARBA" id="ARBA00022840"/>
    </source>
</evidence>
<dbReference type="InterPro" id="IPR027417">
    <property type="entry name" value="P-loop_NTPase"/>
</dbReference>
<keyword evidence="4" id="KW-0808">Transferase</keyword>
<dbReference type="Gene3D" id="1.10.510.10">
    <property type="entry name" value="Transferase(Phosphotransferase) domain 1"/>
    <property type="match status" value="1"/>
</dbReference>
<dbReference type="InterPro" id="IPR008271">
    <property type="entry name" value="Ser/Thr_kinase_AS"/>
</dbReference>
<dbReference type="SMART" id="SM00220">
    <property type="entry name" value="S_TKc"/>
    <property type="match status" value="1"/>
</dbReference>
<keyword evidence="5 12" id="KW-0547">Nucleotide-binding</keyword>
<accession>A0AAV2PPH6</accession>
<dbReference type="GO" id="GO:0005525">
    <property type="term" value="F:GTP binding"/>
    <property type="evidence" value="ECO:0007669"/>
    <property type="project" value="UniProtKB-KW"/>
</dbReference>
<dbReference type="GO" id="GO:0005524">
    <property type="term" value="F:ATP binding"/>
    <property type="evidence" value="ECO:0007669"/>
    <property type="project" value="UniProtKB-UniRule"/>
</dbReference>
<reference evidence="15 16" key="1">
    <citation type="submission" date="2024-05" db="EMBL/GenBank/DDBJ databases">
        <authorList>
            <person name="Wallberg A."/>
        </authorList>
    </citation>
    <scope>NUCLEOTIDE SEQUENCE [LARGE SCALE GENOMIC DNA]</scope>
</reference>
<evidence type="ECO:0000259" key="14">
    <source>
        <dbReference type="PROSITE" id="PS51715"/>
    </source>
</evidence>
<dbReference type="PANTHER" id="PTHR44899:SF3">
    <property type="entry name" value="SERINE_THREONINE-PROTEIN KINASE NEK1"/>
    <property type="match status" value="1"/>
</dbReference>
<dbReference type="Gene3D" id="3.40.50.300">
    <property type="entry name" value="P-loop containing nucleotide triphosphate hydrolases"/>
    <property type="match status" value="1"/>
</dbReference>
<gene>
    <name evidence="15" type="ORF">MNOR_LOCUS3066</name>
</gene>
<feature type="non-terminal residue" evidence="15">
    <location>
        <position position="645"/>
    </location>
</feature>
<evidence type="ECO:0000259" key="13">
    <source>
        <dbReference type="PROSITE" id="PS50011"/>
    </source>
</evidence>
<evidence type="ECO:0000256" key="9">
    <source>
        <dbReference type="ARBA" id="ARBA00047899"/>
    </source>
</evidence>
<keyword evidence="16" id="KW-1185">Reference proteome</keyword>
<keyword evidence="8" id="KW-0342">GTP-binding</keyword>
<dbReference type="InterPro" id="IPR036543">
    <property type="entry name" value="Guanylate-bd_C_sf"/>
</dbReference>
<evidence type="ECO:0000256" key="11">
    <source>
        <dbReference type="PROSITE-ProRule" id="PRU01052"/>
    </source>
</evidence>
<evidence type="ECO:0000313" key="15">
    <source>
        <dbReference type="EMBL" id="CAL4063093.1"/>
    </source>
</evidence>
<name>A0AAV2PPH6_MEGNR</name>
<feature type="binding site" evidence="12">
    <location>
        <position position="363"/>
    </location>
    <ligand>
        <name>ATP</name>
        <dbReference type="ChEBI" id="CHEBI:30616"/>
    </ligand>
</feature>
<proteinExistence type="inferred from homology"/>
<dbReference type="PROSITE" id="PS00107">
    <property type="entry name" value="PROTEIN_KINASE_ATP"/>
    <property type="match status" value="1"/>
</dbReference>
<evidence type="ECO:0000256" key="1">
    <source>
        <dbReference type="ARBA" id="ARBA00010886"/>
    </source>
</evidence>
<evidence type="ECO:0000313" key="16">
    <source>
        <dbReference type="Proteomes" id="UP001497623"/>
    </source>
</evidence>
<comment type="catalytic activity">
    <reaction evidence="9">
        <text>L-threonyl-[protein] + ATP = O-phospho-L-threonyl-[protein] + ADP + H(+)</text>
        <dbReference type="Rhea" id="RHEA:46608"/>
        <dbReference type="Rhea" id="RHEA-COMP:11060"/>
        <dbReference type="Rhea" id="RHEA-COMP:11605"/>
        <dbReference type="ChEBI" id="CHEBI:15378"/>
        <dbReference type="ChEBI" id="CHEBI:30013"/>
        <dbReference type="ChEBI" id="CHEBI:30616"/>
        <dbReference type="ChEBI" id="CHEBI:61977"/>
        <dbReference type="ChEBI" id="CHEBI:456216"/>
        <dbReference type="EC" id="2.7.11.1"/>
    </reaction>
</comment>
<keyword evidence="3" id="KW-0723">Serine/threonine-protein kinase</keyword>
<dbReference type="InterPro" id="IPR000719">
    <property type="entry name" value="Prot_kinase_dom"/>
</dbReference>
<feature type="domain" description="Protein kinase" evidence="13">
    <location>
        <begin position="334"/>
        <end position="589"/>
    </location>
</feature>
<dbReference type="InterPro" id="IPR017441">
    <property type="entry name" value="Protein_kinase_ATP_BS"/>
</dbReference>
<comment type="similarity">
    <text evidence="11">Belongs to the TRAFAC class dynamin-like GTPase superfamily. GB1/RHD3 GTPase family.</text>
</comment>